<sequence length="48" mass="5632">MQLVCSAILQQLRKLFAVNLLTAFDTITQQLIYRNIKNIRHIDDCRQA</sequence>
<gene>
    <name evidence="1" type="ORF">EVA_17891</name>
</gene>
<protein>
    <submittedName>
        <fullName evidence="1">Uncharacterized protein</fullName>
    </submittedName>
</protein>
<dbReference type="EMBL" id="AMCI01006634">
    <property type="protein sequence ID" value="EJW94002.1"/>
    <property type="molecule type" value="Genomic_DNA"/>
</dbReference>
<dbReference type="AlphaFoldDB" id="J9FWQ5"/>
<accession>J9FWQ5</accession>
<organism evidence="1">
    <name type="scientific">gut metagenome</name>
    <dbReference type="NCBI Taxonomy" id="749906"/>
    <lineage>
        <taxon>unclassified sequences</taxon>
        <taxon>metagenomes</taxon>
        <taxon>organismal metagenomes</taxon>
    </lineage>
</organism>
<name>J9FWQ5_9ZZZZ</name>
<comment type="caution">
    <text evidence="1">The sequence shown here is derived from an EMBL/GenBank/DDBJ whole genome shotgun (WGS) entry which is preliminary data.</text>
</comment>
<proteinExistence type="predicted"/>
<reference evidence="1" key="1">
    <citation type="journal article" date="2012" name="PLoS ONE">
        <title>Gene sets for utilization of primary and secondary nutrition supplies in the distal gut of endangered iberian lynx.</title>
        <authorList>
            <person name="Alcaide M."/>
            <person name="Messina E."/>
            <person name="Richter M."/>
            <person name="Bargiela R."/>
            <person name="Peplies J."/>
            <person name="Huws S.A."/>
            <person name="Newbold C.J."/>
            <person name="Golyshin P.N."/>
            <person name="Simon M.A."/>
            <person name="Lopez G."/>
            <person name="Yakimov M.M."/>
            <person name="Ferrer M."/>
        </authorList>
    </citation>
    <scope>NUCLEOTIDE SEQUENCE</scope>
</reference>
<evidence type="ECO:0000313" key="1">
    <source>
        <dbReference type="EMBL" id="EJW94002.1"/>
    </source>
</evidence>